<name>A0A9D4LRJ1_DREPO</name>
<keyword evidence="2" id="KW-1185">Reference proteome</keyword>
<dbReference type="EMBL" id="JAIWYP010000002">
    <property type="protein sequence ID" value="KAH3861566.1"/>
    <property type="molecule type" value="Genomic_DNA"/>
</dbReference>
<dbReference type="AlphaFoldDB" id="A0A9D4LRJ1"/>
<organism evidence="1 2">
    <name type="scientific">Dreissena polymorpha</name>
    <name type="common">Zebra mussel</name>
    <name type="synonym">Mytilus polymorpha</name>
    <dbReference type="NCBI Taxonomy" id="45954"/>
    <lineage>
        <taxon>Eukaryota</taxon>
        <taxon>Metazoa</taxon>
        <taxon>Spiralia</taxon>
        <taxon>Lophotrochozoa</taxon>
        <taxon>Mollusca</taxon>
        <taxon>Bivalvia</taxon>
        <taxon>Autobranchia</taxon>
        <taxon>Heteroconchia</taxon>
        <taxon>Euheterodonta</taxon>
        <taxon>Imparidentia</taxon>
        <taxon>Neoheterodontei</taxon>
        <taxon>Myida</taxon>
        <taxon>Dreissenoidea</taxon>
        <taxon>Dreissenidae</taxon>
        <taxon>Dreissena</taxon>
    </lineage>
</organism>
<evidence type="ECO:0000313" key="1">
    <source>
        <dbReference type="EMBL" id="KAH3861566.1"/>
    </source>
</evidence>
<gene>
    <name evidence="1" type="ORF">DPMN_024498</name>
</gene>
<proteinExistence type="predicted"/>
<sequence length="63" mass="7211">MKEWFDWAQVHNTNTTNTALEELLVENTKLMFANGNIIPESYAPQQGSEAIMIWFLADMGHPD</sequence>
<protein>
    <submittedName>
        <fullName evidence="1">Uncharacterized protein</fullName>
    </submittedName>
</protein>
<reference evidence="1" key="1">
    <citation type="journal article" date="2019" name="bioRxiv">
        <title>The Genome of the Zebra Mussel, Dreissena polymorpha: A Resource for Invasive Species Research.</title>
        <authorList>
            <person name="McCartney M.A."/>
            <person name="Auch B."/>
            <person name="Kono T."/>
            <person name="Mallez S."/>
            <person name="Zhang Y."/>
            <person name="Obille A."/>
            <person name="Becker A."/>
            <person name="Abrahante J.E."/>
            <person name="Garbe J."/>
            <person name="Badalamenti J.P."/>
            <person name="Herman A."/>
            <person name="Mangelson H."/>
            <person name="Liachko I."/>
            <person name="Sullivan S."/>
            <person name="Sone E.D."/>
            <person name="Koren S."/>
            <person name="Silverstein K.A.T."/>
            <person name="Beckman K.B."/>
            <person name="Gohl D.M."/>
        </authorList>
    </citation>
    <scope>NUCLEOTIDE SEQUENCE</scope>
    <source>
        <strain evidence="1">Duluth1</strain>
        <tissue evidence="1">Whole animal</tissue>
    </source>
</reference>
<comment type="caution">
    <text evidence="1">The sequence shown here is derived from an EMBL/GenBank/DDBJ whole genome shotgun (WGS) entry which is preliminary data.</text>
</comment>
<accession>A0A9D4LRJ1</accession>
<evidence type="ECO:0000313" key="2">
    <source>
        <dbReference type="Proteomes" id="UP000828390"/>
    </source>
</evidence>
<reference evidence="1" key="2">
    <citation type="submission" date="2020-11" db="EMBL/GenBank/DDBJ databases">
        <authorList>
            <person name="McCartney M.A."/>
            <person name="Auch B."/>
            <person name="Kono T."/>
            <person name="Mallez S."/>
            <person name="Becker A."/>
            <person name="Gohl D.M."/>
            <person name="Silverstein K.A.T."/>
            <person name="Koren S."/>
            <person name="Bechman K.B."/>
            <person name="Herman A."/>
            <person name="Abrahante J.E."/>
            <person name="Garbe J."/>
        </authorList>
    </citation>
    <scope>NUCLEOTIDE SEQUENCE</scope>
    <source>
        <strain evidence="1">Duluth1</strain>
        <tissue evidence="1">Whole animal</tissue>
    </source>
</reference>
<dbReference type="Proteomes" id="UP000828390">
    <property type="component" value="Unassembled WGS sequence"/>
</dbReference>